<organism evidence="2 3">
    <name type="scientific">Ponticoccus litoralis</name>
    <dbReference type="NCBI Taxonomy" id="422297"/>
    <lineage>
        <taxon>Bacteria</taxon>
        <taxon>Pseudomonadati</taxon>
        <taxon>Pseudomonadota</taxon>
        <taxon>Alphaproteobacteria</taxon>
        <taxon>Rhodobacterales</taxon>
        <taxon>Roseobacteraceae</taxon>
        <taxon>Ponticoccus</taxon>
    </lineage>
</organism>
<dbReference type="Proteomes" id="UP001428774">
    <property type="component" value="Unassembled WGS sequence"/>
</dbReference>
<comment type="caution">
    <text evidence="2">The sequence shown here is derived from an EMBL/GenBank/DDBJ whole genome shotgun (WGS) entry which is preliminary data.</text>
</comment>
<evidence type="ECO:0000259" key="1">
    <source>
        <dbReference type="Pfam" id="PF22783"/>
    </source>
</evidence>
<dbReference type="RefSeq" id="WP_347166715.1">
    <property type="nucleotide sequence ID" value="NZ_JBDNCH010000002.1"/>
</dbReference>
<evidence type="ECO:0000313" key="3">
    <source>
        <dbReference type="Proteomes" id="UP001428774"/>
    </source>
</evidence>
<reference evidence="2 3" key="1">
    <citation type="submission" date="2024-05" db="EMBL/GenBank/DDBJ databases">
        <title>Genome sequence of Ponticoccus litoralis KCCM 90028.</title>
        <authorList>
            <person name="Kim J.M."/>
            <person name="Lee J.K."/>
            <person name="Choi B.J."/>
            <person name="Bayburt H."/>
            <person name="Baek J.H."/>
            <person name="Jeon C.O."/>
        </authorList>
    </citation>
    <scope>NUCLEOTIDE SEQUENCE [LARGE SCALE GENOMIC DNA]</scope>
    <source>
        <strain evidence="2 3">KCCM 90028</strain>
    </source>
</reference>
<dbReference type="InterPro" id="IPR048051">
    <property type="entry name" value="BapA-like_prefix-like"/>
</dbReference>
<dbReference type="Pfam" id="PF22783">
    <property type="entry name" value="BapA_N"/>
    <property type="match status" value="1"/>
</dbReference>
<feature type="domain" description="Biofilm-associated protein BapA-like prefix-like" evidence="1">
    <location>
        <begin position="37"/>
        <end position="82"/>
    </location>
</feature>
<sequence>MNAINFVIRTPVGAVEHGFVGGSDRAFLIEAGSGNDISLNVAQSDLRGYDRAANDLLITLADGRVIVLEGYFDAAGTAGASRFFVSSNGVLNEVGFIEAEGGALFAQYGPGETWGKWSSPGRPDLCRRADGLGGCALYRRRGRGQHAGARAAGRGGAWGRRHGRRCRRCRRRCPAAGARRR</sequence>
<name>A0AAW9SSF6_9RHOB</name>
<gene>
    <name evidence="2" type="ORF">ABFB10_12090</name>
</gene>
<accession>A0AAW9SSF6</accession>
<keyword evidence="3" id="KW-1185">Reference proteome</keyword>
<evidence type="ECO:0000313" key="2">
    <source>
        <dbReference type="EMBL" id="MEN9061658.1"/>
    </source>
</evidence>
<proteinExistence type="predicted"/>
<protein>
    <recommendedName>
        <fullName evidence="1">Biofilm-associated protein BapA-like prefix-like domain-containing protein</fullName>
    </recommendedName>
</protein>
<dbReference type="AlphaFoldDB" id="A0AAW9SSF6"/>
<dbReference type="EMBL" id="JBDNCH010000002">
    <property type="protein sequence ID" value="MEN9061658.1"/>
    <property type="molecule type" value="Genomic_DNA"/>
</dbReference>